<feature type="domain" description="YdhG-like" evidence="1">
    <location>
        <begin position="28"/>
        <end position="108"/>
    </location>
</feature>
<name>F2JPL8_CELLD</name>
<dbReference type="InterPro" id="IPR014922">
    <property type="entry name" value="YdhG-like"/>
</dbReference>
<reference evidence="2 3" key="1">
    <citation type="journal article" date="2011" name="J. Bacteriol.">
        <title>Complete genome sequence of the cellulose-degrading bacterium Cellulosilyticum lentocellum.</title>
        <authorList>
            <consortium name="US DOE Joint Genome Institute"/>
            <person name="Miller D.A."/>
            <person name="Suen G."/>
            <person name="Bruce D."/>
            <person name="Copeland A."/>
            <person name="Cheng J.F."/>
            <person name="Detter C."/>
            <person name="Goodwin L.A."/>
            <person name="Han C.S."/>
            <person name="Hauser L.J."/>
            <person name="Land M.L."/>
            <person name="Lapidus A."/>
            <person name="Lucas S."/>
            <person name="Meincke L."/>
            <person name="Pitluck S."/>
            <person name="Tapia R."/>
            <person name="Teshima H."/>
            <person name="Woyke T."/>
            <person name="Fox B.G."/>
            <person name="Angert E.R."/>
            <person name="Currie C.R."/>
        </authorList>
    </citation>
    <scope>NUCLEOTIDE SEQUENCE [LARGE SCALE GENOMIC DNA]</scope>
    <source>
        <strain evidence="3">ATCC 49066 / DSM 5427 / NCIMB 11756 / RHM5</strain>
    </source>
</reference>
<keyword evidence="3" id="KW-1185">Reference proteome</keyword>
<dbReference type="Proteomes" id="UP000008467">
    <property type="component" value="Chromosome"/>
</dbReference>
<dbReference type="eggNOG" id="ENOG50333QV">
    <property type="taxonomic scope" value="Bacteria"/>
</dbReference>
<dbReference type="KEGG" id="cle:Clole_1961"/>
<dbReference type="AlphaFoldDB" id="F2JPL8"/>
<protein>
    <recommendedName>
        <fullName evidence="1">YdhG-like domain-containing protein</fullName>
    </recommendedName>
</protein>
<dbReference type="SUPFAM" id="SSF159888">
    <property type="entry name" value="YdhG-like"/>
    <property type="match status" value="1"/>
</dbReference>
<dbReference type="RefSeq" id="WP_013656972.1">
    <property type="nucleotide sequence ID" value="NC_015275.1"/>
</dbReference>
<sequence length="126" mass="14929">MKERLNEVEVYLRQLEGSPKEWEEIFIDYMRKNYPDLEEVMSFQMPTYKLGSGKERNYISFGVAKNHFSLHSMDFEYITQMKEKLSKPGRGKGCVNVPFDKPCEREILFKAIDDIIERKITCVYGK</sequence>
<dbReference type="EMBL" id="CP002582">
    <property type="protein sequence ID" value="ADZ83678.1"/>
    <property type="molecule type" value="Genomic_DNA"/>
</dbReference>
<dbReference type="Pfam" id="PF08818">
    <property type="entry name" value="DUF1801"/>
    <property type="match status" value="1"/>
</dbReference>
<evidence type="ECO:0000313" key="3">
    <source>
        <dbReference type="Proteomes" id="UP000008467"/>
    </source>
</evidence>
<proteinExistence type="predicted"/>
<gene>
    <name evidence="2" type="ordered locus">Clole_1961</name>
</gene>
<dbReference type="STRING" id="642492.Clole_1961"/>
<accession>F2JPL8</accession>
<organism evidence="2 3">
    <name type="scientific">Cellulosilyticum lentocellum (strain ATCC 49066 / DSM 5427 / NCIMB 11756 / RHM5)</name>
    <name type="common">Clostridium lentocellum</name>
    <dbReference type="NCBI Taxonomy" id="642492"/>
    <lineage>
        <taxon>Bacteria</taxon>
        <taxon>Bacillati</taxon>
        <taxon>Bacillota</taxon>
        <taxon>Clostridia</taxon>
        <taxon>Lachnospirales</taxon>
        <taxon>Cellulosilyticaceae</taxon>
        <taxon>Cellulosilyticum</taxon>
    </lineage>
</organism>
<evidence type="ECO:0000313" key="2">
    <source>
        <dbReference type="EMBL" id="ADZ83678.1"/>
    </source>
</evidence>
<dbReference type="HOGENOM" id="CLU_161217_0_0_9"/>
<dbReference type="Gene3D" id="3.90.1150.200">
    <property type="match status" value="1"/>
</dbReference>
<evidence type="ECO:0000259" key="1">
    <source>
        <dbReference type="Pfam" id="PF08818"/>
    </source>
</evidence>